<feature type="region of interest" description="N-terminal hotdog fold" evidence="5">
    <location>
        <begin position="928"/>
        <end position="1054"/>
    </location>
</feature>
<proteinExistence type="predicted"/>
<dbReference type="FunFam" id="3.40.366.10:FF:000002">
    <property type="entry name" value="Probable polyketide synthase 2"/>
    <property type="match status" value="1"/>
</dbReference>
<name>A0A1H7VDT4_STIAU</name>
<feature type="region of interest" description="C-terminal hotdog fold" evidence="5">
    <location>
        <begin position="1071"/>
        <end position="1226"/>
    </location>
</feature>
<dbReference type="Pfam" id="PF22621">
    <property type="entry name" value="CurL-like_PKS_C"/>
    <property type="match status" value="1"/>
</dbReference>
<dbReference type="InterPro" id="IPR049900">
    <property type="entry name" value="PKS_mFAS_DH"/>
</dbReference>
<dbReference type="SUPFAM" id="SSF52151">
    <property type="entry name" value="FabD/lysophospholipase-like"/>
    <property type="match status" value="1"/>
</dbReference>
<keyword evidence="1" id="KW-0596">Phosphopantetheine</keyword>
<dbReference type="InterPro" id="IPR029058">
    <property type="entry name" value="AB_hydrolase_fold"/>
</dbReference>
<evidence type="ECO:0000256" key="4">
    <source>
        <dbReference type="ARBA" id="ARBA00054155"/>
    </source>
</evidence>
<dbReference type="InterPro" id="IPR018201">
    <property type="entry name" value="Ketoacyl_synth_AS"/>
</dbReference>
<dbReference type="InterPro" id="IPR009081">
    <property type="entry name" value="PP-bd_ACP"/>
</dbReference>
<dbReference type="Pfam" id="PF00975">
    <property type="entry name" value="Thioesterase"/>
    <property type="match status" value="1"/>
</dbReference>
<evidence type="ECO:0000256" key="3">
    <source>
        <dbReference type="ARBA" id="ARBA00022679"/>
    </source>
</evidence>
<dbReference type="SMART" id="SM00823">
    <property type="entry name" value="PKS_PP"/>
    <property type="match status" value="1"/>
</dbReference>
<dbReference type="InterPro" id="IPR042104">
    <property type="entry name" value="PKS_dehydratase_sf"/>
</dbReference>
<dbReference type="GO" id="GO:0004315">
    <property type="term" value="F:3-oxoacyl-[acyl-carrier-protein] synthase activity"/>
    <property type="evidence" value="ECO:0007669"/>
    <property type="project" value="InterPro"/>
</dbReference>
<dbReference type="InterPro" id="IPR016036">
    <property type="entry name" value="Malonyl_transacylase_ACP-bd"/>
</dbReference>
<dbReference type="InterPro" id="IPR020841">
    <property type="entry name" value="PKS_Beta-ketoAc_synthase_dom"/>
</dbReference>
<feature type="domain" description="PKS/mFAS DH" evidence="8">
    <location>
        <begin position="928"/>
        <end position="1226"/>
    </location>
</feature>
<evidence type="ECO:0000256" key="5">
    <source>
        <dbReference type="PROSITE-ProRule" id="PRU01363"/>
    </source>
</evidence>
<gene>
    <name evidence="9" type="ORF">SAMN05444354_11152</name>
</gene>
<dbReference type="InterPro" id="IPR016039">
    <property type="entry name" value="Thiolase-like"/>
</dbReference>
<dbReference type="Proteomes" id="UP000182719">
    <property type="component" value="Unassembled WGS sequence"/>
</dbReference>
<comment type="function">
    <text evidence="4">Involved in production of the polyketide antibiotic thailandamide.</text>
</comment>
<dbReference type="InterPro" id="IPR049552">
    <property type="entry name" value="PKS_DH_N"/>
</dbReference>
<dbReference type="SMART" id="SM00827">
    <property type="entry name" value="PKS_AT"/>
    <property type="match status" value="1"/>
</dbReference>
<dbReference type="PROSITE" id="PS50075">
    <property type="entry name" value="CARRIER"/>
    <property type="match status" value="1"/>
</dbReference>
<dbReference type="FunFam" id="3.40.47.10:FF:000019">
    <property type="entry name" value="Polyketide synthase type I"/>
    <property type="match status" value="1"/>
</dbReference>
<keyword evidence="10" id="KW-1185">Reference proteome</keyword>
<dbReference type="SUPFAM" id="SSF47336">
    <property type="entry name" value="ACP-like"/>
    <property type="match status" value="1"/>
</dbReference>
<comment type="caution">
    <text evidence="5">Lacks conserved residue(s) required for the propagation of feature annotation.</text>
</comment>
<dbReference type="InterPro" id="IPR050091">
    <property type="entry name" value="PKS_NRPS_Biosynth_Enz"/>
</dbReference>
<evidence type="ECO:0000313" key="10">
    <source>
        <dbReference type="Proteomes" id="UP000182719"/>
    </source>
</evidence>
<dbReference type="Gene3D" id="3.30.70.3290">
    <property type="match status" value="1"/>
</dbReference>
<dbReference type="Gene3D" id="3.40.50.1820">
    <property type="entry name" value="alpha/beta hydrolase"/>
    <property type="match status" value="1"/>
</dbReference>
<feature type="domain" description="Carrier" evidence="6">
    <location>
        <begin position="1252"/>
        <end position="1329"/>
    </location>
</feature>
<dbReference type="PROSITE" id="PS00606">
    <property type="entry name" value="KS3_1"/>
    <property type="match status" value="1"/>
</dbReference>
<dbReference type="GO" id="GO:0006633">
    <property type="term" value="P:fatty acid biosynthetic process"/>
    <property type="evidence" value="ECO:0007669"/>
    <property type="project" value="InterPro"/>
</dbReference>
<dbReference type="PROSITE" id="PS52019">
    <property type="entry name" value="PKS_MFAS_DH"/>
    <property type="match status" value="1"/>
</dbReference>
<dbReference type="GO" id="GO:0004312">
    <property type="term" value="F:fatty acid synthase activity"/>
    <property type="evidence" value="ECO:0007669"/>
    <property type="project" value="TreeGrafter"/>
</dbReference>
<dbReference type="PANTHER" id="PTHR43775:SF37">
    <property type="entry name" value="SI:DKEY-61P9.11"/>
    <property type="match status" value="1"/>
</dbReference>
<dbReference type="CDD" id="cd00833">
    <property type="entry name" value="PKS"/>
    <property type="match status" value="1"/>
</dbReference>
<keyword evidence="3 9" id="KW-0808">Transferase</keyword>
<dbReference type="PROSITE" id="PS00012">
    <property type="entry name" value="PHOSPHOPANTETHEINE"/>
    <property type="match status" value="1"/>
</dbReference>
<protein>
    <submittedName>
        <fullName evidence="9">Acyl transferase domain-containing protein</fullName>
    </submittedName>
</protein>
<dbReference type="InterPro" id="IPR001227">
    <property type="entry name" value="Ac_transferase_dom_sf"/>
</dbReference>
<evidence type="ECO:0000259" key="7">
    <source>
        <dbReference type="PROSITE" id="PS52004"/>
    </source>
</evidence>
<accession>A0A1H7VDT4</accession>
<evidence type="ECO:0000256" key="2">
    <source>
        <dbReference type="ARBA" id="ARBA00022553"/>
    </source>
</evidence>
<dbReference type="InterPro" id="IPR014043">
    <property type="entry name" value="Acyl_transferase_dom"/>
</dbReference>
<dbReference type="Pfam" id="PF02801">
    <property type="entry name" value="Ketoacyl-synt_C"/>
    <property type="match status" value="1"/>
</dbReference>
<dbReference type="GO" id="GO:0031177">
    <property type="term" value="F:phosphopantetheine binding"/>
    <property type="evidence" value="ECO:0007669"/>
    <property type="project" value="InterPro"/>
</dbReference>
<dbReference type="InterPro" id="IPR014030">
    <property type="entry name" value="Ketoacyl_synth_N"/>
</dbReference>
<dbReference type="InterPro" id="IPR020806">
    <property type="entry name" value="PKS_PP-bd"/>
</dbReference>
<dbReference type="Gene3D" id="1.10.1200.10">
    <property type="entry name" value="ACP-like"/>
    <property type="match status" value="1"/>
</dbReference>
<dbReference type="Pfam" id="PF00698">
    <property type="entry name" value="Acyl_transf_1"/>
    <property type="match status" value="1"/>
</dbReference>
<keyword evidence="2" id="KW-0597">Phosphoprotein</keyword>
<dbReference type="Pfam" id="PF21089">
    <property type="entry name" value="PKS_DH_N"/>
    <property type="match status" value="1"/>
</dbReference>
<dbReference type="InterPro" id="IPR006162">
    <property type="entry name" value="Ppantetheine_attach_site"/>
</dbReference>
<sequence>MSETKPELNRQEVLAKALAEIKQLRVKAQASEREKREPIAIVGMACRFPGGADSPEAFWRLLRDGVDATSPVPKERWDAEQLYDEDPEVPGKLYVRRGGFLEGVDRFDAGLFGISAREAAAVDPQHRMFWELCWEALERAGRAPLGLAGSAAGVYVGISNHEYPPGGVEPTEADPLMIGGNATSFIAGRLSYMLGLRGPSVALDTACSSSLVAVHLACQSLRSRETDLALAGGVNLILSPNGTLLLCKARALAPDGRCKAFDASADGYGRGEGGGVVVLERLSDALARRAPILAVIRGSAVNQDGHRSGLTVPNPKAQTELIRAALANAGVRPSEVQCVEAHGTGTALGDPIEMRALGEVYAEGRALERPLWVGSVKTNLGHLESAAGIAGLLKTVLALRHRQLPPHLHFARPNPDIPWHALPVQVNDALRPWERDGGRRVAGVSSFGGSGTNAHVVLEEAPDAPASPAVSGEERAQVLTLSAKQEEALRALAARYEAHLAENPTLSLTELCFTANTGRAHLPHRLAVVGRSVSELRALLQGAVQGPEGAGVVSGVVRGEARPKVAFLFTGQGSQYAGMGRGLYQTQPVFRRALDRCAELFGPWLSQPLLSVMHAEEAGAESLLNETAFTQPALFSLGYALAELWHSLGVEPVAVLGHSVGELAAACVAGVLSLEDAVTLVAERAKRMQALPPGGAMFAVACGEEAVRAVLATQGPDVSIAALNGPAETVLSGEERAVTGVADVLKSQGILAKRIPVSHAFHSARMEPILEDFERAVSKLRFQAPQLKLVSGLTGKLDGGAAPGASYWRRQLREPVRFSDGVMALAQLGVDTFIELGPSPTLSSLARTSLPEGPYRWLPSLQSRRDDAATFLGSVARLYASGAGIRWEGLFPDGPRQLELPTYPFQRQRYWMQGRAAAAPVRRVREGHPLLGVRTEMPNGPVFETEVRASDLAVLRDFRVFGTIIVSGVVQVALAILAGAEVLGGQGQAQISDLVFVEPFTLDEEAPARIRLLLMNAEAGQARFELHSALTPHGGALEWRRHCAGTLCMSDEDGVRAGEALALDGIRARCTTELSAEAFYRAYWEDADQWFGPSFKGLTRVWWGDGELLAEIEPTETGLAEPEAAGFAGRVLTEACAAEACAQSMKVLFPKESEFASRAYLGVGMQRSRGAFPSVRGKRFGHARIRPSAPGETRLFADVRLLDADGRVITAYEGLSYAPIQPEVLQRLAARVKRVRASGLDRAQLLSAARPERSRLLEMYLLRQLEALHGAPVPGLEPDAPLGEFGFDSIQFTELRGWIRKDLDVELSAEQLTAAASPRALAGALAARLAPEPAGAAPVSVSASGPAREWIVRWDRPPADEARLRLFCFPFAGGGASTYRGWGKALPRGVEVCLIQLPGRENRYSELPVEQLSVMLDTLEREMAPLLDLPFAFFGTSMGGLLAFELARRVRARRGVPPVRLFAAASYAPHRGPSAPLAELIRTGVHGADPALLRRFKVIPDALFASPDMLKVVLPPLYADLRLVRSYQYDEAPPLACPITALCGTQDPMMTRDNAASWSHHTVADFTLRMIPGEHLFVRTAQEAVLEVVREELSRHLAQLERGVAKVAS</sequence>
<evidence type="ECO:0000313" key="9">
    <source>
        <dbReference type="EMBL" id="SEM07230.1"/>
    </source>
</evidence>
<organism evidence="9 10">
    <name type="scientific">Stigmatella aurantiaca</name>
    <dbReference type="NCBI Taxonomy" id="41"/>
    <lineage>
        <taxon>Bacteria</taxon>
        <taxon>Pseudomonadati</taxon>
        <taxon>Myxococcota</taxon>
        <taxon>Myxococcia</taxon>
        <taxon>Myxococcales</taxon>
        <taxon>Cystobacterineae</taxon>
        <taxon>Archangiaceae</taxon>
        <taxon>Stigmatella</taxon>
    </lineage>
</organism>
<feature type="domain" description="Ketosynthase family 3 (KS3)" evidence="7">
    <location>
        <begin position="36"/>
        <end position="460"/>
    </location>
</feature>
<dbReference type="Gene3D" id="3.40.366.10">
    <property type="entry name" value="Malonyl-Coenzyme A Acyl Carrier Protein, domain 2"/>
    <property type="match status" value="1"/>
</dbReference>
<dbReference type="PROSITE" id="PS52004">
    <property type="entry name" value="KS3_2"/>
    <property type="match status" value="1"/>
</dbReference>
<dbReference type="EMBL" id="FOAP01000011">
    <property type="protein sequence ID" value="SEM07230.1"/>
    <property type="molecule type" value="Genomic_DNA"/>
</dbReference>
<dbReference type="InterPro" id="IPR020807">
    <property type="entry name" value="PKS_DH"/>
</dbReference>
<dbReference type="Gene3D" id="3.40.47.10">
    <property type="match status" value="1"/>
</dbReference>
<dbReference type="RefSeq" id="WP_083423311.1">
    <property type="nucleotide sequence ID" value="NZ_FOAP01000011.1"/>
</dbReference>
<dbReference type="Pfam" id="PF14765">
    <property type="entry name" value="PS-DH"/>
    <property type="match status" value="1"/>
</dbReference>
<dbReference type="Pfam" id="PF00109">
    <property type="entry name" value="ketoacyl-synt"/>
    <property type="match status" value="1"/>
</dbReference>
<reference evidence="10" key="1">
    <citation type="submission" date="2016-10" db="EMBL/GenBank/DDBJ databases">
        <authorList>
            <person name="Varghese N."/>
            <person name="Submissions S."/>
        </authorList>
    </citation>
    <scope>NUCLEOTIDE SEQUENCE [LARGE SCALE GENOMIC DNA]</scope>
    <source>
        <strain evidence="10">DSM 17044</strain>
    </source>
</reference>
<dbReference type="InterPro" id="IPR036736">
    <property type="entry name" value="ACP-like_sf"/>
</dbReference>
<dbReference type="SUPFAM" id="SSF53474">
    <property type="entry name" value="alpha/beta-Hydrolases"/>
    <property type="match status" value="1"/>
</dbReference>
<dbReference type="Pfam" id="PF00550">
    <property type="entry name" value="PP-binding"/>
    <property type="match status" value="1"/>
</dbReference>
<evidence type="ECO:0000256" key="1">
    <source>
        <dbReference type="ARBA" id="ARBA00022450"/>
    </source>
</evidence>
<dbReference type="SMART" id="SM00826">
    <property type="entry name" value="PKS_DH"/>
    <property type="match status" value="1"/>
</dbReference>
<dbReference type="InterPro" id="IPR016035">
    <property type="entry name" value="Acyl_Trfase/lysoPLipase"/>
</dbReference>
<evidence type="ECO:0000259" key="6">
    <source>
        <dbReference type="PROSITE" id="PS50075"/>
    </source>
</evidence>
<dbReference type="SUPFAM" id="SSF55048">
    <property type="entry name" value="Probable ACP-binding domain of malonyl-CoA ACP transacylase"/>
    <property type="match status" value="1"/>
</dbReference>
<dbReference type="PANTHER" id="PTHR43775">
    <property type="entry name" value="FATTY ACID SYNTHASE"/>
    <property type="match status" value="1"/>
</dbReference>
<dbReference type="OrthoDB" id="5478077at2"/>
<evidence type="ECO:0000259" key="8">
    <source>
        <dbReference type="PROSITE" id="PS52019"/>
    </source>
</evidence>
<dbReference type="Gene3D" id="3.10.129.110">
    <property type="entry name" value="Polyketide synthase dehydratase"/>
    <property type="match status" value="1"/>
</dbReference>
<dbReference type="InterPro" id="IPR014031">
    <property type="entry name" value="Ketoacyl_synth_C"/>
</dbReference>
<dbReference type="InterPro" id="IPR049551">
    <property type="entry name" value="PKS_DH_C"/>
</dbReference>
<dbReference type="SUPFAM" id="SSF53901">
    <property type="entry name" value="Thiolase-like"/>
    <property type="match status" value="1"/>
</dbReference>
<dbReference type="InterPro" id="IPR001031">
    <property type="entry name" value="Thioesterase"/>
</dbReference>
<dbReference type="SMART" id="SM00825">
    <property type="entry name" value="PKS_KS"/>
    <property type="match status" value="1"/>
</dbReference>